<comment type="caution">
    <text evidence="2">The sequence shown here is derived from an EMBL/GenBank/DDBJ whole genome shotgun (WGS) entry which is preliminary data.</text>
</comment>
<proteinExistence type="predicted"/>
<gene>
    <name evidence="2" type="ORF">CEXT_538311</name>
</gene>
<reference evidence="2 3" key="1">
    <citation type="submission" date="2021-06" db="EMBL/GenBank/DDBJ databases">
        <title>Caerostris extrusa draft genome.</title>
        <authorList>
            <person name="Kono N."/>
            <person name="Arakawa K."/>
        </authorList>
    </citation>
    <scope>NUCLEOTIDE SEQUENCE [LARGE SCALE GENOMIC DNA]</scope>
</reference>
<feature type="compositionally biased region" description="Basic and acidic residues" evidence="1">
    <location>
        <begin position="7"/>
        <end position="16"/>
    </location>
</feature>
<feature type="region of interest" description="Disordered" evidence="1">
    <location>
        <begin position="1"/>
        <end position="50"/>
    </location>
</feature>
<feature type="compositionally biased region" description="Polar residues" evidence="1">
    <location>
        <begin position="28"/>
        <end position="38"/>
    </location>
</feature>
<dbReference type="EMBL" id="BPLR01003840">
    <property type="protein sequence ID" value="GIX89249.1"/>
    <property type="molecule type" value="Genomic_DNA"/>
</dbReference>
<evidence type="ECO:0000256" key="1">
    <source>
        <dbReference type="SAM" id="MobiDB-lite"/>
    </source>
</evidence>
<sequence length="81" mass="9639">MSPLIVRESDQKMDRATRKKNMKLLSWSKRNPPSSTQAIGRGRKEKECWEIDDPPPRFQLNWRRNRTFLAALQTELELSLR</sequence>
<evidence type="ECO:0000313" key="3">
    <source>
        <dbReference type="Proteomes" id="UP001054945"/>
    </source>
</evidence>
<dbReference type="AlphaFoldDB" id="A0AAV4P027"/>
<evidence type="ECO:0000313" key="2">
    <source>
        <dbReference type="EMBL" id="GIX89249.1"/>
    </source>
</evidence>
<organism evidence="2 3">
    <name type="scientific">Caerostris extrusa</name>
    <name type="common">Bark spider</name>
    <name type="synonym">Caerostris bankana</name>
    <dbReference type="NCBI Taxonomy" id="172846"/>
    <lineage>
        <taxon>Eukaryota</taxon>
        <taxon>Metazoa</taxon>
        <taxon>Ecdysozoa</taxon>
        <taxon>Arthropoda</taxon>
        <taxon>Chelicerata</taxon>
        <taxon>Arachnida</taxon>
        <taxon>Araneae</taxon>
        <taxon>Araneomorphae</taxon>
        <taxon>Entelegynae</taxon>
        <taxon>Araneoidea</taxon>
        <taxon>Araneidae</taxon>
        <taxon>Caerostris</taxon>
    </lineage>
</organism>
<accession>A0AAV4P027</accession>
<protein>
    <submittedName>
        <fullName evidence="2">Uncharacterized protein</fullName>
    </submittedName>
</protein>
<name>A0AAV4P027_CAEEX</name>
<dbReference type="Proteomes" id="UP001054945">
    <property type="component" value="Unassembled WGS sequence"/>
</dbReference>
<keyword evidence="3" id="KW-1185">Reference proteome</keyword>